<accession>A0ABR7F4A7</accession>
<dbReference type="CDD" id="cd10434">
    <property type="entry name" value="GIY-YIG_UvrC_Cho"/>
    <property type="match status" value="1"/>
</dbReference>
<dbReference type="Pfam" id="PF22920">
    <property type="entry name" value="UvrC_RNaseH"/>
    <property type="match status" value="1"/>
</dbReference>
<keyword evidence="8" id="KW-0175">Coiled coil</keyword>
<dbReference type="InterPro" id="IPR036876">
    <property type="entry name" value="UVR_dom_sf"/>
</dbReference>
<dbReference type="Gene3D" id="4.10.860.10">
    <property type="entry name" value="UVR domain"/>
    <property type="match status" value="1"/>
</dbReference>
<dbReference type="Pfam" id="PF01541">
    <property type="entry name" value="GIY-YIG"/>
    <property type="match status" value="1"/>
</dbReference>
<dbReference type="PROSITE" id="PS50165">
    <property type="entry name" value="UVRC"/>
    <property type="match status" value="1"/>
</dbReference>
<comment type="subunit">
    <text evidence="7">Interacts with UvrB in an incision complex.</text>
</comment>
<dbReference type="NCBIfam" id="TIGR00194">
    <property type="entry name" value="uvrC"/>
    <property type="match status" value="1"/>
</dbReference>
<evidence type="ECO:0000256" key="7">
    <source>
        <dbReference type="HAMAP-Rule" id="MF_00203"/>
    </source>
</evidence>
<dbReference type="Pfam" id="PF02151">
    <property type="entry name" value="UVR"/>
    <property type="match status" value="1"/>
</dbReference>
<dbReference type="RefSeq" id="WP_186840524.1">
    <property type="nucleotide sequence ID" value="NZ_JACOOZ010000007.1"/>
</dbReference>
<dbReference type="PANTHER" id="PTHR30562">
    <property type="entry name" value="UVRC/OXIDOREDUCTASE"/>
    <property type="match status" value="1"/>
</dbReference>
<evidence type="ECO:0000256" key="3">
    <source>
        <dbReference type="ARBA" id="ARBA00022769"/>
    </source>
</evidence>
<dbReference type="InterPro" id="IPR035901">
    <property type="entry name" value="GIY-YIG_endonuc_sf"/>
</dbReference>
<keyword evidence="2 7" id="KW-0227">DNA damage</keyword>
<dbReference type="PROSITE" id="PS50164">
    <property type="entry name" value="GIY_YIG"/>
    <property type="match status" value="1"/>
</dbReference>
<dbReference type="InterPro" id="IPR047296">
    <property type="entry name" value="GIY-YIG_UvrC_Cho"/>
</dbReference>
<dbReference type="InterPro" id="IPR050066">
    <property type="entry name" value="UvrABC_protein_C"/>
</dbReference>
<keyword evidence="13" id="KW-1185">Reference proteome</keyword>
<evidence type="ECO:0000256" key="1">
    <source>
        <dbReference type="ARBA" id="ARBA00022490"/>
    </source>
</evidence>
<dbReference type="Gene3D" id="1.10.150.20">
    <property type="entry name" value="5' to 3' exonuclease, C-terminal subdomain"/>
    <property type="match status" value="1"/>
</dbReference>
<keyword evidence="4 7" id="KW-0267">Excision nuclease</keyword>
<dbReference type="InterPro" id="IPR010994">
    <property type="entry name" value="RuvA_2-like"/>
</dbReference>
<keyword evidence="6 7" id="KW-0742">SOS response</keyword>
<evidence type="ECO:0000256" key="5">
    <source>
        <dbReference type="ARBA" id="ARBA00023204"/>
    </source>
</evidence>
<evidence type="ECO:0000313" key="13">
    <source>
        <dbReference type="Proteomes" id="UP000597877"/>
    </source>
</evidence>
<evidence type="ECO:0000259" key="11">
    <source>
        <dbReference type="PROSITE" id="PS50165"/>
    </source>
</evidence>
<feature type="domain" description="UVR" evidence="9">
    <location>
        <begin position="220"/>
        <end position="255"/>
    </location>
</feature>
<dbReference type="NCBIfam" id="NF001824">
    <property type="entry name" value="PRK00558.1-5"/>
    <property type="match status" value="1"/>
</dbReference>
<keyword evidence="1 7" id="KW-0963">Cytoplasm</keyword>
<dbReference type="SMART" id="SM00465">
    <property type="entry name" value="GIYc"/>
    <property type="match status" value="1"/>
</dbReference>
<feature type="domain" description="UvrC family homology region profile" evidence="11">
    <location>
        <begin position="271"/>
        <end position="513"/>
    </location>
</feature>
<feature type="domain" description="GIY-YIG" evidence="10">
    <location>
        <begin position="15"/>
        <end position="94"/>
    </location>
</feature>
<comment type="subcellular location">
    <subcellularLocation>
        <location evidence="7">Cytoplasm</location>
    </subcellularLocation>
</comment>
<reference evidence="12 13" key="1">
    <citation type="submission" date="2020-08" db="EMBL/GenBank/DDBJ databases">
        <title>Genome public.</title>
        <authorList>
            <person name="Liu C."/>
            <person name="Sun Q."/>
        </authorList>
    </citation>
    <scope>NUCLEOTIDE SEQUENCE [LARGE SCALE GENOMIC DNA]</scope>
    <source>
        <strain evidence="12 13">BX4</strain>
    </source>
</reference>
<evidence type="ECO:0000256" key="4">
    <source>
        <dbReference type="ARBA" id="ARBA00022881"/>
    </source>
</evidence>
<name>A0ABR7F4A7_9FIRM</name>
<proteinExistence type="inferred from homology"/>
<keyword evidence="3 7" id="KW-0228">DNA excision</keyword>
<dbReference type="SUPFAM" id="SSF46600">
    <property type="entry name" value="C-terminal UvrC-binding domain of UvrB"/>
    <property type="match status" value="1"/>
</dbReference>
<dbReference type="PROSITE" id="PS50151">
    <property type="entry name" value="UVR"/>
    <property type="match status" value="1"/>
</dbReference>
<evidence type="ECO:0000313" key="12">
    <source>
        <dbReference type="EMBL" id="MBC5668448.1"/>
    </source>
</evidence>
<protein>
    <recommendedName>
        <fullName evidence="7">UvrABC system protein C</fullName>
        <shortName evidence="7">Protein UvrC</shortName>
    </recommendedName>
    <alternativeName>
        <fullName evidence="7">Excinuclease ABC subunit C</fullName>
    </alternativeName>
</protein>
<dbReference type="SUPFAM" id="SSF82771">
    <property type="entry name" value="GIY-YIG endonuclease"/>
    <property type="match status" value="1"/>
</dbReference>
<dbReference type="Gene3D" id="3.30.420.340">
    <property type="entry name" value="UvrC, RNAse H endonuclease domain"/>
    <property type="match status" value="1"/>
</dbReference>
<evidence type="ECO:0000259" key="9">
    <source>
        <dbReference type="PROSITE" id="PS50151"/>
    </source>
</evidence>
<dbReference type="InterPro" id="IPR001162">
    <property type="entry name" value="UvrC_RNase_H_dom"/>
</dbReference>
<gene>
    <name evidence="7 12" type="primary">uvrC</name>
    <name evidence="12" type="ORF">H8S00_10670</name>
</gene>
<comment type="similarity">
    <text evidence="7">Belongs to the UvrC family.</text>
</comment>
<sequence length="634" mass="73732">MSEFNFSEELKKMPETPGVYLMHDKRDDVIYVGKAVNLKRRVSSYFRESTKKSLKIQSMVSNIKRFEYILTDSELEALILECNLIKEYRPKYNTMLMDDKTYPYVMVTLREDYPRILLARRMKKDNNKYFGPFTSAGAVRDTIDLLQKMYKIRNCNKTIIDNRKPWEEQENKKEVPHVNGRPCLYYHIGQCDGACQGYISKEKYRENVDKAIKFLEGNYRDTIKELEEKMQKASAELDFEKAMECRDLINSINHVAGNQKITTHQFEDRDIIAYAEEGNDAVVQVFFVRNGKLIGREHFYLTTVPGDTGRDILTSFIKQYYIGTPFIPHELLVQEEVEEPELLSKLLSRNQNYTVKIVNPKKGSKEKLVELAAKNAENLLEQNKEKYRREQRKTTGAVHEIEELTGITGIHRMESYDISNTNGYESVASMIVYEDGKPKRNNYRKFKIKSVKGPDDYASMEEVLTRRFKHGLEEREKLDLEDGDYNMGSFSKFPDVILMDGGKGQVNVALKVLDNLGINIPVCGMVKDDNHRTRGLYYNNVEIPIDSHSEGFKLITRIQDETHRFAIEYHRSLRNKGQVHSILDDIPGVGPTRRKALMRHFKTLENIRTATVEELEKAPSMNENVAKDVYKFFH</sequence>
<dbReference type="Gene3D" id="3.40.1440.10">
    <property type="entry name" value="GIY-YIG endonuclease"/>
    <property type="match status" value="1"/>
</dbReference>
<feature type="coiled-coil region" evidence="8">
    <location>
        <begin position="212"/>
        <end position="243"/>
    </location>
</feature>
<evidence type="ECO:0000259" key="10">
    <source>
        <dbReference type="PROSITE" id="PS50164"/>
    </source>
</evidence>
<dbReference type="InterPro" id="IPR000305">
    <property type="entry name" value="GIY-YIG_endonuc"/>
</dbReference>
<dbReference type="InterPro" id="IPR004791">
    <property type="entry name" value="UvrC"/>
</dbReference>
<comment type="caution">
    <text evidence="12">The sequence shown here is derived from an EMBL/GenBank/DDBJ whole genome shotgun (WGS) entry which is preliminary data.</text>
</comment>
<dbReference type="HAMAP" id="MF_00203">
    <property type="entry name" value="UvrC"/>
    <property type="match status" value="1"/>
</dbReference>
<dbReference type="Pfam" id="PF12826">
    <property type="entry name" value="HHH_2"/>
    <property type="match status" value="1"/>
</dbReference>
<evidence type="ECO:0000256" key="8">
    <source>
        <dbReference type="SAM" id="Coils"/>
    </source>
</evidence>
<dbReference type="InterPro" id="IPR038476">
    <property type="entry name" value="UvrC_RNase_H_dom_sf"/>
</dbReference>
<organism evidence="12 13">
    <name type="scientific">Eubacterium segne</name>
    <dbReference type="NCBI Taxonomy" id="2763045"/>
    <lineage>
        <taxon>Bacteria</taxon>
        <taxon>Bacillati</taxon>
        <taxon>Bacillota</taxon>
        <taxon>Clostridia</taxon>
        <taxon>Eubacteriales</taxon>
        <taxon>Eubacteriaceae</taxon>
        <taxon>Eubacterium</taxon>
    </lineage>
</organism>
<dbReference type="Pfam" id="PF08459">
    <property type="entry name" value="UvrC_RNaseH_dom"/>
    <property type="match status" value="1"/>
</dbReference>
<evidence type="ECO:0000256" key="2">
    <source>
        <dbReference type="ARBA" id="ARBA00022763"/>
    </source>
</evidence>
<keyword evidence="5 7" id="KW-0234">DNA repair</keyword>
<dbReference type="PANTHER" id="PTHR30562:SF1">
    <property type="entry name" value="UVRABC SYSTEM PROTEIN C"/>
    <property type="match status" value="1"/>
</dbReference>
<dbReference type="SUPFAM" id="SSF47781">
    <property type="entry name" value="RuvA domain 2-like"/>
    <property type="match status" value="1"/>
</dbReference>
<dbReference type="InterPro" id="IPR041663">
    <property type="entry name" value="DisA/LigA_HHH"/>
</dbReference>
<dbReference type="InterPro" id="IPR001943">
    <property type="entry name" value="UVR_dom"/>
</dbReference>
<comment type="function">
    <text evidence="7">The UvrABC repair system catalyzes the recognition and processing of DNA lesions. UvrC both incises the 5' and 3' sides of the lesion. The N-terminal half is responsible for the 3' incision and the C-terminal half is responsible for the 5' incision.</text>
</comment>
<evidence type="ECO:0000256" key="6">
    <source>
        <dbReference type="ARBA" id="ARBA00023236"/>
    </source>
</evidence>
<dbReference type="EMBL" id="JACOOZ010000007">
    <property type="protein sequence ID" value="MBC5668448.1"/>
    <property type="molecule type" value="Genomic_DNA"/>
</dbReference>
<dbReference type="Proteomes" id="UP000597877">
    <property type="component" value="Unassembled WGS sequence"/>
</dbReference>